<dbReference type="InterPro" id="IPR049961">
    <property type="entry name" value="ThiI_N"/>
</dbReference>
<proteinExistence type="inferred from homology"/>
<dbReference type="SUPFAM" id="SSF52402">
    <property type="entry name" value="Adenine nucleotide alpha hydrolases-like"/>
    <property type="match status" value="1"/>
</dbReference>
<feature type="binding site" evidence="9">
    <location>
        <position position="313"/>
    </location>
    <ligand>
        <name>ATP</name>
        <dbReference type="ChEBI" id="CHEBI:30616"/>
    </ligand>
</feature>
<comment type="subcellular location">
    <subcellularLocation>
        <location evidence="1 9">Cytoplasm</location>
    </subcellularLocation>
</comment>
<dbReference type="PANTHER" id="PTHR43209:SF1">
    <property type="entry name" value="TRNA SULFURTRANSFERASE"/>
    <property type="match status" value="1"/>
</dbReference>
<keyword evidence="8 9" id="KW-0784">Thiamine biosynthesis</keyword>
<dbReference type="Pfam" id="PF02568">
    <property type="entry name" value="ThiI"/>
    <property type="match status" value="1"/>
</dbReference>
<comment type="similarity">
    <text evidence="9">Belongs to the ThiI family.</text>
</comment>
<comment type="pathway">
    <text evidence="9">Cofactor biosynthesis; thiamine diphosphate biosynthesis.</text>
</comment>
<dbReference type="PROSITE" id="PS51165">
    <property type="entry name" value="THUMP"/>
    <property type="match status" value="1"/>
</dbReference>
<evidence type="ECO:0000256" key="5">
    <source>
        <dbReference type="ARBA" id="ARBA00022741"/>
    </source>
</evidence>
<reference evidence="11 12" key="1">
    <citation type="submission" date="2024-06" db="EMBL/GenBank/DDBJ databases">
        <authorList>
            <person name="Li F."/>
        </authorList>
    </citation>
    <scope>NUCLEOTIDE SEQUENCE [LARGE SCALE GENOMIC DNA]</scope>
    <source>
        <strain evidence="11 12">GXAS 311</strain>
    </source>
</reference>
<feature type="binding site" evidence="9">
    <location>
        <position position="304"/>
    </location>
    <ligand>
        <name>ATP</name>
        <dbReference type="ChEBI" id="CHEBI:30616"/>
    </ligand>
</feature>
<evidence type="ECO:0000256" key="4">
    <source>
        <dbReference type="ARBA" id="ARBA00022679"/>
    </source>
</evidence>
<keyword evidence="12" id="KW-1185">Reference proteome</keyword>
<comment type="catalytic activity">
    <reaction evidence="9">
        <text>[ThiI sulfur-carrier protein]-S-sulfanyl-L-cysteine + a uridine in tRNA + 2 reduced [2Fe-2S]-[ferredoxin] + ATP + H(+) = [ThiI sulfur-carrier protein]-L-cysteine + a 4-thiouridine in tRNA + 2 oxidized [2Fe-2S]-[ferredoxin] + AMP + diphosphate</text>
        <dbReference type="Rhea" id="RHEA:24176"/>
        <dbReference type="Rhea" id="RHEA-COMP:10000"/>
        <dbReference type="Rhea" id="RHEA-COMP:10001"/>
        <dbReference type="Rhea" id="RHEA-COMP:13337"/>
        <dbReference type="Rhea" id="RHEA-COMP:13338"/>
        <dbReference type="Rhea" id="RHEA-COMP:13339"/>
        <dbReference type="Rhea" id="RHEA-COMP:13340"/>
        <dbReference type="ChEBI" id="CHEBI:15378"/>
        <dbReference type="ChEBI" id="CHEBI:29950"/>
        <dbReference type="ChEBI" id="CHEBI:30616"/>
        <dbReference type="ChEBI" id="CHEBI:33019"/>
        <dbReference type="ChEBI" id="CHEBI:33737"/>
        <dbReference type="ChEBI" id="CHEBI:33738"/>
        <dbReference type="ChEBI" id="CHEBI:61963"/>
        <dbReference type="ChEBI" id="CHEBI:65315"/>
        <dbReference type="ChEBI" id="CHEBI:136798"/>
        <dbReference type="ChEBI" id="CHEBI:456215"/>
        <dbReference type="EC" id="2.8.1.4"/>
    </reaction>
</comment>
<sequence>MKFIIKLFPEIIVKSKPVRKRLISQLKKNLRKILTPLNENIEVVGSWDYLEVRMISSDTNLITESDSVEKSAVAQLAEDILTRLKQTPGIDFILKVNTHPFESLDEIADITVQTYAEEVKGKTFCVRVKRSGQHPFNSTQIEQKAGGALLHNSEAKGVELKSPEVKVQLEIRQNKLYTIESRTPGLGGFPLGQQESCISLISGGFDSSVASYLMIKRGVRTHFCFFNLGGMAHEVGVKQVAHYIWQKYSSSHRVLFITIPFEQVVSEILQNVHHSQMGVILKRMMMRVAEKVALEFNAPAIVTGECIGQVSSQTLTNLSVIDKATQAITLRPLIAMDKQEIISISRETGTEEFAASMPEYCGVISDKPTTCAKLERVEHEESRFDFAVLEQAFAARRVENIDELYQSKSNIDDIEVVSMPAKDDVIIDIRHPQEVVAKPMILTNNQVIEIPFFKLQSAENLNQDAQYLLYCDKGIMSQLQAEELQQRGYQVKVYQP</sequence>
<feature type="binding site" evidence="9">
    <location>
        <position position="282"/>
    </location>
    <ligand>
        <name>ATP</name>
        <dbReference type="ChEBI" id="CHEBI:30616"/>
    </ligand>
</feature>
<gene>
    <name evidence="9 11" type="primary">thiI</name>
    <name evidence="11" type="ORF">ABVT43_03990</name>
</gene>
<comment type="function">
    <text evidence="9">Catalyzes the ATP-dependent transfer of a sulfur to tRNA to produce 4-thiouridine in position 8 of tRNAs, which functions as a near-UV photosensor. Also catalyzes the transfer of sulfur to the sulfur carrier protein ThiS, forming ThiS-thiocarboxylate. This is a step in the synthesis of thiazole, in the thiamine biosynthesis pathway. The sulfur is donated as persulfide by IscS.</text>
</comment>
<dbReference type="CDD" id="cd11716">
    <property type="entry name" value="THUMP_ThiI"/>
    <property type="match status" value="1"/>
</dbReference>
<accession>A0ABV2BQS6</accession>
<dbReference type="HAMAP" id="MF_00021">
    <property type="entry name" value="ThiI"/>
    <property type="match status" value="1"/>
</dbReference>
<dbReference type="SUPFAM" id="SSF52821">
    <property type="entry name" value="Rhodanese/Cell cycle control phosphatase"/>
    <property type="match status" value="1"/>
</dbReference>
<comment type="caution">
    <text evidence="9">Lacks conserved residue(s) required for the propagation of feature annotation.</text>
</comment>
<keyword evidence="6 9" id="KW-0067">ATP-binding</keyword>
<dbReference type="Gene3D" id="3.30.2130.30">
    <property type="match status" value="1"/>
</dbReference>
<dbReference type="NCBIfam" id="TIGR00342">
    <property type="entry name" value="tRNA uracil 4-sulfurtransferase ThiI"/>
    <property type="match status" value="1"/>
</dbReference>
<dbReference type="SUPFAM" id="SSF143437">
    <property type="entry name" value="THUMP domain-like"/>
    <property type="match status" value="1"/>
</dbReference>
<keyword evidence="5 9" id="KW-0547">Nucleotide-binding</keyword>
<dbReference type="RefSeq" id="WP_353873842.1">
    <property type="nucleotide sequence ID" value="NZ_JBEVCJ010000003.1"/>
</dbReference>
<dbReference type="InterPro" id="IPR003720">
    <property type="entry name" value="tRNA_STrfase"/>
</dbReference>
<dbReference type="SMART" id="SM00981">
    <property type="entry name" value="THUMP"/>
    <property type="match status" value="1"/>
</dbReference>
<keyword evidence="3 9" id="KW-0820">tRNA-binding</keyword>
<dbReference type="InterPro" id="IPR004114">
    <property type="entry name" value="THUMP_dom"/>
</dbReference>
<evidence type="ECO:0000256" key="8">
    <source>
        <dbReference type="ARBA" id="ARBA00022977"/>
    </source>
</evidence>
<dbReference type="CDD" id="cd01712">
    <property type="entry name" value="PPase_ThiI"/>
    <property type="match status" value="1"/>
</dbReference>
<evidence type="ECO:0000256" key="1">
    <source>
        <dbReference type="ARBA" id="ARBA00004496"/>
    </source>
</evidence>
<keyword evidence="7 9" id="KW-0694">RNA-binding</keyword>
<feature type="binding site" evidence="9">
    <location>
        <begin position="200"/>
        <end position="201"/>
    </location>
    <ligand>
        <name>ATP</name>
        <dbReference type="ChEBI" id="CHEBI:30616"/>
    </ligand>
</feature>
<dbReference type="CDD" id="cd00158">
    <property type="entry name" value="RHOD"/>
    <property type="match status" value="1"/>
</dbReference>
<evidence type="ECO:0000259" key="10">
    <source>
        <dbReference type="PROSITE" id="PS51165"/>
    </source>
</evidence>
<evidence type="ECO:0000313" key="12">
    <source>
        <dbReference type="Proteomes" id="UP001548189"/>
    </source>
</evidence>
<dbReference type="NCBIfam" id="TIGR04271">
    <property type="entry name" value="ThiI_C_thiazole"/>
    <property type="match status" value="1"/>
</dbReference>
<evidence type="ECO:0000256" key="7">
    <source>
        <dbReference type="ARBA" id="ARBA00022884"/>
    </source>
</evidence>
<protein>
    <recommendedName>
        <fullName evidence="9">Probable tRNA sulfurtransferase</fullName>
        <ecNumber evidence="9">2.8.1.4</ecNumber>
    </recommendedName>
    <alternativeName>
        <fullName evidence="9">Sulfur carrier protein ThiS sulfurtransferase</fullName>
    </alternativeName>
    <alternativeName>
        <fullName evidence="9">Thiamine biosynthesis protein ThiI</fullName>
    </alternativeName>
    <alternativeName>
        <fullName evidence="9">tRNA 4-thiouridine synthase</fullName>
    </alternativeName>
</protein>
<feature type="domain" description="THUMP" evidence="10">
    <location>
        <begin position="78"/>
        <end position="182"/>
    </location>
</feature>
<dbReference type="Pfam" id="PF02926">
    <property type="entry name" value="THUMP"/>
    <property type="match status" value="1"/>
</dbReference>
<evidence type="ECO:0000256" key="9">
    <source>
        <dbReference type="HAMAP-Rule" id="MF_00021"/>
    </source>
</evidence>
<dbReference type="InterPro" id="IPR036873">
    <property type="entry name" value="Rhodanese-like_dom_sf"/>
</dbReference>
<dbReference type="GO" id="GO:0140741">
    <property type="term" value="F:tRNA-uracil-4 sulfurtransferase activity"/>
    <property type="evidence" value="ECO:0007669"/>
    <property type="project" value="UniProtKB-EC"/>
</dbReference>
<dbReference type="Proteomes" id="UP001548189">
    <property type="component" value="Unassembled WGS sequence"/>
</dbReference>
<evidence type="ECO:0000313" key="11">
    <source>
        <dbReference type="EMBL" id="MET1254284.1"/>
    </source>
</evidence>
<comment type="catalytic activity">
    <reaction evidence="9">
        <text>[ThiS sulfur-carrier protein]-C-terminal Gly-Gly-AMP + S-sulfanyl-L-cysteinyl-[cysteine desulfurase] + AH2 = [ThiS sulfur-carrier protein]-C-terminal-Gly-aminoethanethioate + L-cysteinyl-[cysteine desulfurase] + A + AMP + 2 H(+)</text>
        <dbReference type="Rhea" id="RHEA:43340"/>
        <dbReference type="Rhea" id="RHEA-COMP:12157"/>
        <dbReference type="Rhea" id="RHEA-COMP:12158"/>
        <dbReference type="Rhea" id="RHEA-COMP:12910"/>
        <dbReference type="Rhea" id="RHEA-COMP:19908"/>
        <dbReference type="ChEBI" id="CHEBI:13193"/>
        <dbReference type="ChEBI" id="CHEBI:15378"/>
        <dbReference type="ChEBI" id="CHEBI:17499"/>
        <dbReference type="ChEBI" id="CHEBI:29950"/>
        <dbReference type="ChEBI" id="CHEBI:61963"/>
        <dbReference type="ChEBI" id="CHEBI:90618"/>
        <dbReference type="ChEBI" id="CHEBI:232372"/>
        <dbReference type="ChEBI" id="CHEBI:456215"/>
    </reaction>
</comment>
<dbReference type="PANTHER" id="PTHR43209">
    <property type="entry name" value="TRNA SULFURTRANSFERASE"/>
    <property type="match status" value="1"/>
</dbReference>
<dbReference type="InterPro" id="IPR026340">
    <property type="entry name" value="THII_Thiazole_biosynth_dom"/>
</dbReference>
<keyword evidence="2 9" id="KW-0963">Cytoplasm</keyword>
<keyword evidence="4 9" id="KW-0808">Transferase</keyword>
<dbReference type="Gene3D" id="3.40.50.620">
    <property type="entry name" value="HUPs"/>
    <property type="match status" value="1"/>
</dbReference>
<evidence type="ECO:0000256" key="2">
    <source>
        <dbReference type="ARBA" id="ARBA00022490"/>
    </source>
</evidence>
<dbReference type="InterPro" id="IPR014729">
    <property type="entry name" value="Rossmann-like_a/b/a_fold"/>
</dbReference>
<evidence type="ECO:0000256" key="6">
    <source>
        <dbReference type="ARBA" id="ARBA00022840"/>
    </source>
</evidence>
<name>A0ABV2BQS6_9GAMM</name>
<dbReference type="Gene3D" id="3.40.250.10">
    <property type="entry name" value="Rhodanese-like domain"/>
    <property type="match status" value="1"/>
</dbReference>
<dbReference type="EMBL" id="JBEVCJ010000003">
    <property type="protein sequence ID" value="MET1254284.1"/>
    <property type="molecule type" value="Genomic_DNA"/>
</dbReference>
<evidence type="ECO:0000256" key="3">
    <source>
        <dbReference type="ARBA" id="ARBA00022555"/>
    </source>
</evidence>
<comment type="caution">
    <text evidence="11">The sequence shown here is derived from an EMBL/GenBank/DDBJ whole genome shotgun (WGS) entry which is preliminary data.</text>
</comment>
<organism evidence="11 12">
    <name type="scientific">Aliikangiella maris</name>
    <dbReference type="NCBI Taxonomy" id="3162458"/>
    <lineage>
        <taxon>Bacteria</taxon>
        <taxon>Pseudomonadati</taxon>
        <taxon>Pseudomonadota</taxon>
        <taxon>Gammaproteobacteria</taxon>
        <taxon>Oceanospirillales</taxon>
        <taxon>Pleioneaceae</taxon>
        <taxon>Aliikangiella</taxon>
    </lineage>
</organism>
<dbReference type="InterPro" id="IPR020536">
    <property type="entry name" value="ThiI_AANH"/>
</dbReference>
<dbReference type="EC" id="2.8.1.4" evidence="9"/>
<dbReference type="InterPro" id="IPR049962">
    <property type="entry name" value="THUMP_ThiI"/>
</dbReference>
<dbReference type="InterPro" id="IPR050102">
    <property type="entry name" value="tRNA_sulfurtransferase_ThiI"/>
</dbReference>